<reference evidence="7" key="1">
    <citation type="submission" date="2023-07" db="EMBL/GenBank/DDBJ databases">
        <title>Fictibacillus sp. isolated from freshwater pond.</title>
        <authorList>
            <person name="Kirdat K."/>
            <person name="Bhat A."/>
            <person name="Mourya A."/>
            <person name="Yadav A."/>
        </authorList>
    </citation>
    <scope>NUCLEOTIDE SEQUENCE</scope>
    <source>
        <strain evidence="7">NE201</strain>
    </source>
</reference>
<keyword evidence="2" id="KW-1003">Cell membrane</keyword>
<keyword evidence="3 6" id="KW-0812">Transmembrane</keyword>
<feature type="transmembrane region" description="Helical" evidence="6">
    <location>
        <begin position="183"/>
        <end position="205"/>
    </location>
</feature>
<accession>A0ABT8HZ56</accession>
<feature type="transmembrane region" description="Helical" evidence="6">
    <location>
        <begin position="117"/>
        <end position="138"/>
    </location>
</feature>
<feature type="transmembrane region" description="Helical" evidence="6">
    <location>
        <begin position="12"/>
        <end position="29"/>
    </location>
</feature>
<sequence>MSLWNSGDTLGLLGAVLIWMSYMAAGNVSGRGRGLKKWPRFRYVLWTAGVLCAGAAVIGPLPKLAHHDFTLHMAGHLLWGMLAPLLIVLSAPVTLMLRSLPVSLGRRFTRVMQLAPFRWVVHPVIAALLNIGGLWLLYTTDLFMLMHENVWINLLIHFHVFLAGFVFTMSVIYFEPISHRFSYLYRAIVLVTALAGHGILSKYLYAHPPNGVGKAEAETGSMLMYYGGDVIDALLITVFCYQWYKAARPRAGENSPLLQKEVETT</sequence>
<feature type="transmembrane region" description="Helical" evidence="6">
    <location>
        <begin position="150"/>
        <end position="174"/>
    </location>
</feature>
<evidence type="ECO:0000313" key="7">
    <source>
        <dbReference type="EMBL" id="MDN4526028.1"/>
    </source>
</evidence>
<evidence type="ECO:0000256" key="1">
    <source>
        <dbReference type="ARBA" id="ARBA00004651"/>
    </source>
</evidence>
<feature type="transmembrane region" description="Helical" evidence="6">
    <location>
        <begin position="225"/>
        <end position="244"/>
    </location>
</feature>
<keyword evidence="4 6" id="KW-1133">Transmembrane helix</keyword>
<feature type="transmembrane region" description="Helical" evidence="6">
    <location>
        <begin position="41"/>
        <end position="61"/>
    </location>
</feature>
<dbReference type="RefSeq" id="WP_301167042.1">
    <property type="nucleotide sequence ID" value="NZ_JAUHTR010000008.1"/>
</dbReference>
<comment type="caution">
    <text evidence="7">The sequence shown here is derived from an EMBL/GenBank/DDBJ whole genome shotgun (WGS) entry which is preliminary data.</text>
</comment>
<dbReference type="Proteomes" id="UP001172721">
    <property type="component" value="Unassembled WGS sequence"/>
</dbReference>
<keyword evidence="5 6" id="KW-0472">Membrane</keyword>
<keyword evidence="8" id="KW-1185">Reference proteome</keyword>
<comment type="subcellular location">
    <subcellularLocation>
        <location evidence="1">Cell membrane</location>
        <topology evidence="1">Multi-pass membrane protein</topology>
    </subcellularLocation>
</comment>
<organism evidence="7 8">
    <name type="scientific">Fictibacillus fluitans</name>
    <dbReference type="NCBI Taxonomy" id="3058422"/>
    <lineage>
        <taxon>Bacteria</taxon>
        <taxon>Bacillati</taxon>
        <taxon>Bacillota</taxon>
        <taxon>Bacilli</taxon>
        <taxon>Bacillales</taxon>
        <taxon>Fictibacillaceae</taxon>
        <taxon>Fictibacillus</taxon>
    </lineage>
</organism>
<dbReference type="InterPro" id="IPR019108">
    <property type="entry name" value="Caa3_assmbl_CtaG-rel"/>
</dbReference>
<evidence type="ECO:0000256" key="6">
    <source>
        <dbReference type="SAM" id="Phobius"/>
    </source>
</evidence>
<evidence type="ECO:0000256" key="5">
    <source>
        <dbReference type="ARBA" id="ARBA00023136"/>
    </source>
</evidence>
<evidence type="ECO:0000256" key="2">
    <source>
        <dbReference type="ARBA" id="ARBA00022475"/>
    </source>
</evidence>
<evidence type="ECO:0000256" key="3">
    <source>
        <dbReference type="ARBA" id="ARBA00022692"/>
    </source>
</evidence>
<gene>
    <name evidence="7" type="ORF">QYB97_16205</name>
</gene>
<evidence type="ECO:0000313" key="8">
    <source>
        <dbReference type="Proteomes" id="UP001172721"/>
    </source>
</evidence>
<feature type="transmembrane region" description="Helical" evidence="6">
    <location>
        <begin position="73"/>
        <end position="97"/>
    </location>
</feature>
<dbReference type="Pfam" id="PF09678">
    <property type="entry name" value="Caa3_CtaG"/>
    <property type="match status" value="1"/>
</dbReference>
<dbReference type="EMBL" id="JAUHTR010000008">
    <property type="protein sequence ID" value="MDN4526028.1"/>
    <property type="molecule type" value="Genomic_DNA"/>
</dbReference>
<proteinExistence type="predicted"/>
<name>A0ABT8HZ56_9BACL</name>
<evidence type="ECO:0000256" key="4">
    <source>
        <dbReference type="ARBA" id="ARBA00022989"/>
    </source>
</evidence>
<protein>
    <submittedName>
        <fullName evidence="7">Cytochrome c oxidase assembly protein</fullName>
    </submittedName>
</protein>